<dbReference type="InterPro" id="IPR014922">
    <property type="entry name" value="YdhG-like"/>
</dbReference>
<evidence type="ECO:0000313" key="2">
    <source>
        <dbReference type="EMBL" id="NYG31275.1"/>
    </source>
</evidence>
<dbReference type="EMBL" id="JACCFH010000001">
    <property type="protein sequence ID" value="NYG31275.1"/>
    <property type="molecule type" value="Genomic_DNA"/>
</dbReference>
<reference evidence="2 3" key="1">
    <citation type="submission" date="2020-07" db="EMBL/GenBank/DDBJ databases">
        <title>Genomic Encyclopedia of Archaeal and Bacterial Type Strains, Phase II (KMG-II): from individual species to whole genera.</title>
        <authorList>
            <person name="Goeker M."/>
        </authorList>
    </citation>
    <scope>NUCLEOTIDE SEQUENCE [LARGE SCALE GENOMIC DNA]</scope>
    <source>
        <strain evidence="2 3">DSM 21226</strain>
    </source>
</reference>
<evidence type="ECO:0000313" key="3">
    <source>
        <dbReference type="Proteomes" id="UP000518288"/>
    </source>
</evidence>
<gene>
    <name evidence="2" type="ORF">BDD16_000261</name>
</gene>
<dbReference type="AlphaFoldDB" id="A0A7Y9UI23"/>
<accession>A0A7Y9UI23</accession>
<name>A0A7Y9UI23_9BURK</name>
<protein>
    <recommendedName>
        <fullName evidence="1">YdhG-like domain-containing protein</fullName>
    </recommendedName>
</protein>
<organism evidence="2 3">
    <name type="scientific">Sphaerotilus montanus</name>
    <dbReference type="NCBI Taxonomy" id="522889"/>
    <lineage>
        <taxon>Bacteria</taxon>
        <taxon>Pseudomonadati</taxon>
        <taxon>Pseudomonadota</taxon>
        <taxon>Betaproteobacteria</taxon>
        <taxon>Burkholderiales</taxon>
        <taxon>Sphaerotilaceae</taxon>
        <taxon>Sphaerotilus</taxon>
    </lineage>
</organism>
<comment type="caution">
    <text evidence="2">The sequence shown here is derived from an EMBL/GenBank/DDBJ whole genome shotgun (WGS) entry which is preliminary data.</text>
</comment>
<dbReference type="Proteomes" id="UP000518288">
    <property type="component" value="Unassembled WGS sequence"/>
</dbReference>
<evidence type="ECO:0000259" key="1">
    <source>
        <dbReference type="Pfam" id="PF08818"/>
    </source>
</evidence>
<sequence>MSDRFLNTDKVDDLLDTLFLHEDVRVDLVSRLRGLVLAADPAICEEVKYGGILFSAGSPFCGIFSHPRHVMLEFSRGAELADPDHLLEGDGKKRRHLKLTVPTDLKRKKVREFVLQALAATVAVPRQRMAKKTRT</sequence>
<keyword evidence="3" id="KW-1185">Reference proteome</keyword>
<dbReference type="SUPFAM" id="SSF159888">
    <property type="entry name" value="YdhG-like"/>
    <property type="match status" value="1"/>
</dbReference>
<proteinExistence type="predicted"/>
<dbReference type="Pfam" id="PF08818">
    <property type="entry name" value="DUF1801"/>
    <property type="match status" value="1"/>
</dbReference>
<dbReference type="RefSeq" id="WP_179632281.1">
    <property type="nucleotide sequence ID" value="NZ_CAXYYM010000031.1"/>
</dbReference>
<feature type="domain" description="YdhG-like" evidence="1">
    <location>
        <begin position="28"/>
        <end position="118"/>
    </location>
</feature>